<dbReference type="HAMAP" id="MF_01401">
    <property type="entry name" value="MsrA"/>
    <property type="match status" value="1"/>
</dbReference>
<name>K2Q7J8_9FLAO</name>
<dbReference type="PATRIC" id="fig|555500.3.peg.313"/>
<reference evidence="6 7" key="1">
    <citation type="journal article" date="2012" name="J. Bacteriol.">
        <title>Genome Sequence of Galbibacter marinum Type Strain ck-I2-15.</title>
        <authorList>
            <person name="Lai Q."/>
            <person name="Li C."/>
            <person name="Shao Z."/>
        </authorList>
    </citation>
    <scope>NUCLEOTIDE SEQUENCE [LARGE SCALE GENOMIC DNA]</scope>
    <source>
        <strain evidence="7">ck-I2-15</strain>
    </source>
</reference>
<evidence type="ECO:0000256" key="3">
    <source>
        <dbReference type="ARBA" id="ARBA00048782"/>
    </source>
</evidence>
<keyword evidence="1 4" id="KW-0560">Oxidoreductase</keyword>
<evidence type="ECO:0000313" key="6">
    <source>
        <dbReference type="EMBL" id="EKF56846.1"/>
    </source>
</evidence>
<comment type="catalytic activity">
    <reaction evidence="2 4">
        <text>L-methionyl-[protein] + [thioredoxin]-disulfide + H2O = L-methionyl-(S)-S-oxide-[protein] + [thioredoxin]-dithiol</text>
        <dbReference type="Rhea" id="RHEA:14217"/>
        <dbReference type="Rhea" id="RHEA-COMP:10698"/>
        <dbReference type="Rhea" id="RHEA-COMP:10700"/>
        <dbReference type="Rhea" id="RHEA-COMP:12313"/>
        <dbReference type="Rhea" id="RHEA-COMP:12315"/>
        <dbReference type="ChEBI" id="CHEBI:15377"/>
        <dbReference type="ChEBI" id="CHEBI:16044"/>
        <dbReference type="ChEBI" id="CHEBI:29950"/>
        <dbReference type="ChEBI" id="CHEBI:44120"/>
        <dbReference type="ChEBI" id="CHEBI:50058"/>
        <dbReference type="EC" id="1.8.4.11"/>
    </reaction>
</comment>
<dbReference type="PANTHER" id="PTHR43774">
    <property type="entry name" value="PEPTIDE METHIONINE SULFOXIDE REDUCTASE"/>
    <property type="match status" value="1"/>
</dbReference>
<evidence type="ECO:0000256" key="4">
    <source>
        <dbReference type="HAMAP-Rule" id="MF_01401"/>
    </source>
</evidence>
<gene>
    <name evidence="4" type="primary">msrA</name>
    <name evidence="6" type="ORF">I215_01490</name>
</gene>
<dbReference type="InterPro" id="IPR036509">
    <property type="entry name" value="Met_Sox_Rdtase_MsrA_sf"/>
</dbReference>
<evidence type="ECO:0000313" key="7">
    <source>
        <dbReference type="Proteomes" id="UP000007364"/>
    </source>
</evidence>
<dbReference type="GO" id="GO:0008113">
    <property type="term" value="F:peptide-methionine (S)-S-oxide reductase activity"/>
    <property type="evidence" value="ECO:0007669"/>
    <property type="project" value="UniProtKB-UniRule"/>
</dbReference>
<sequence>MSQSNNYELATLGGGCFWCVEAVLQRLKGVHSITSGYSGGNAPGHPTYREVCSGLTGHAEVVQVSFDPTIISYQDLLGIFLTSHDPTTLNRQGGDVGTQYRSVIFYHNDKQKEIAQDVVKKLGSYFDDPIVTEISPLDKFYPAESYHQDYYNNNQSQGYCAMVITPKIVKLKQHFADRLKPLDN</sequence>
<dbReference type="Proteomes" id="UP000007364">
    <property type="component" value="Unassembled WGS sequence"/>
</dbReference>
<comment type="catalytic activity">
    <reaction evidence="3 4">
        <text>[thioredoxin]-disulfide + L-methionine + H2O = L-methionine (S)-S-oxide + [thioredoxin]-dithiol</text>
        <dbReference type="Rhea" id="RHEA:19993"/>
        <dbReference type="Rhea" id="RHEA-COMP:10698"/>
        <dbReference type="Rhea" id="RHEA-COMP:10700"/>
        <dbReference type="ChEBI" id="CHEBI:15377"/>
        <dbReference type="ChEBI" id="CHEBI:29950"/>
        <dbReference type="ChEBI" id="CHEBI:50058"/>
        <dbReference type="ChEBI" id="CHEBI:57844"/>
        <dbReference type="ChEBI" id="CHEBI:58772"/>
        <dbReference type="EC" id="1.8.4.11"/>
    </reaction>
</comment>
<accession>K2Q7J8</accession>
<dbReference type="EMBL" id="AMSG01000001">
    <property type="protein sequence ID" value="EKF56846.1"/>
    <property type="molecule type" value="Genomic_DNA"/>
</dbReference>
<dbReference type="STRING" id="555500.I215_01490"/>
<evidence type="ECO:0000259" key="5">
    <source>
        <dbReference type="Pfam" id="PF01625"/>
    </source>
</evidence>
<dbReference type="Pfam" id="PF01625">
    <property type="entry name" value="PMSR"/>
    <property type="match status" value="1"/>
</dbReference>
<comment type="caution">
    <text evidence="6">The sequence shown here is derived from an EMBL/GenBank/DDBJ whole genome shotgun (WGS) entry which is preliminary data.</text>
</comment>
<dbReference type="OrthoDB" id="4174719at2"/>
<dbReference type="AlphaFoldDB" id="K2Q7J8"/>
<feature type="domain" description="Peptide methionine sulphoxide reductase MsrA" evidence="5">
    <location>
        <begin position="10"/>
        <end position="160"/>
    </location>
</feature>
<dbReference type="Gene3D" id="3.30.1060.10">
    <property type="entry name" value="Peptide methionine sulphoxide reductase MsrA"/>
    <property type="match status" value="1"/>
</dbReference>
<dbReference type="NCBIfam" id="TIGR00401">
    <property type="entry name" value="msrA"/>
    <property type="match status" value="1"/>
</dbReference>
<dbReference type="RefSeq" id="WP_008990175.1">
    <property type="nucleotide sequence ID" value="NZ_AMSG01000001.1"/>
</dbReference>
<organism evidence="6 7">
    <name type="scientific">Galbibacter marinus</name>
    <dbReference type="NCBI Taxonomy" id="555500"/>
    <lineage>
        <taxon>Bacteria</taxon>
        <taxon>Pseudomonadati</taxon>
        <taxon>Bacteroidota</taxon>
        <taxon>Flavobacteriia</taxon>
        <taxon>Flavobacteriales</taxon>
        <taxon>Flavobacteriaceae</taxon>
        <taxon>Galbibacter</taxon>
    </lineage>
</organism>
<evidence type="ECO:0000256" key="2">
    <source>
        <dbReference type="ARBA" id="ARBA00047806"/>
    </source>
</evidence>
<keyword evidence="7" id="KW-1185">Reference proteome</keyword>
<dbReference type="eggNOG" id="COG0225">
    <property type="taxonomic scope" value="Bacteria"/>
</dbReference>
<dbReference type="PANTHER" id="PTHR43774:SF1">
    <property type="entry name" value="PEPTIDE METHIONINE SULFOXIDE REDUCTASE MSRA 2"/>
    <property type="match status" value="1"/>
</dbReference>
<dbReference type="EC" id="1.8.4.11" evidence="4"/>
<dbReference type="InterPro" id="IPR002569">
    <property type="entry name" value="Met_Sox_Rdtase_MsrA_dom"/>
</dbReference>
<comment type="similarity">
    <text evidence="4">Belongs to the MsrA Met sulfoxide reductase family.</text>
</comment>
<dbReference type="GO" id="GO:0033744">
    <property type="term" value="F:L-methionine:thioredoxin-disulfide S-oxidoreductase activity"/>
    <property type="evidence" value="ECO:0007669"/>
    <property type="project" value="RHEA"/>
</dbReference>
<proteinExistence type="inferred from homology"/>
<feature type="active site" evidence="4">
    <location>
        <position position="16"/>
    </location>
</feature>
<dbReference type="SUPFAM" id="SSF55068">
    <property type="entry name" value="Peptide methionine sulfoxide reductase"/>
    <property type="match status" value="1"/>
</dbReference>
<comment type="function">
    <text evidence="4">Has an important function as a repair enzyme for proteins that have been inactivated by oxidation. Catalyzes the reversible oxidation-reduction of methionine sulfoxide in proteins to methionine.</text>
</comment>
<evidence type="ECO:0000256" key="1">
    <source>
        <dbReference type="ARBA" id="ARBA00023002"/>
    </source>
</evidence>
<protein>
    <recommendedName>
        <fullName evidence="4">Peptide methionine sulfoxide reductase MsrA</fullName>
        <shortName evidence="4">Protein-methionine-S-oxide reductase</shortName>
        <ecNumber evidence="4">1.8.4.11</ecNumber>
    </recommendedName>
    <alternativeName>
        <fullName evidence="4">Peptide-methionine (S)-S-oxide reductase</fullName>
        <shortName evidence="4">Peptide Met(O) reductase</shortName>
    </alternativeName>
</protein>